<dbReference type="Pfam" id="PF07690">
    <property type="entry name" value="MFS_1"/>
    <property type="match status" value="1"/>
</dbReference>
<evidence type="ECO:0000256" key="6">
    <source>
        <dbReference type="ARBA" id="ARBA00022989"/>
    </source>
</evidence>
<sequence length="403" mass="42481">MASLPVIRFLDRTTPPHIITLVLITGMSALNMSIFLPSLATMTTYFETDYAIMQIALSGYLAATAVLQVFIGPISDRYGRRIIVLGSLLIFVLATIGATMATTVETFLFFRIMQAAVATSMALGRAIVRDIVSQDQAASMIGYVTMGMALVPMLGPMLGGALEQAFDWHATFIFLILAGIGTFALCYFDLGETVAGKGTSFRDQLTSYPELFRSPRFWGYVLCAAFGSGAFFALLGGASFVASEIFGLSPIWSGMAIGAPALGYAFGNFLSGRYSVRLGINRMALIGTAITIAGLGTSAILTWIGVTHPLNFFGFCVFLGLGNGIMLPNVMAGSISVRPHLAGTASGLGGAIMIGGGAALSQFAGGILTVDSGTLPLQMLMLLVSVLAMLSVLFVVWREKSIA</sequence>
<dbReference type="PANTHER" id="PTHR23501">
    <property type="entry name" value="MAJOR FACILITATOR SUPERFAMILY"/>
    <property type="match status" value="1"/>
</dbReference>
<dbReference type="GO" id="GO:0005886">
    <property type="term" value="C:plasma membrane"/>
    <property type="evidence" value="ECO:0007669"/>
    <property type="project" value="UniProtKB-SubCell"/>
</dbReference>
<accession>A0AAN0M4C8</accession>
<keyword evidence="8" id="KW-0997">Cell inner membrane</keyword>
<keyword evidence="4" id="KW-1003">Cell membrane</keyword>
<evidence type="ECO:0000256" key="1">
    <source>
        <dbReference type="ARBA" id="ARBA00004651"/>
    </source>
</evidence>
<dbReference type="PROSITE" id="PS50850">
    <property type="entry name" value="MFS"/>
    <property type="match status" value="1"/>
</dbReference>
<name>A0AAN0M4C8_9RHOB</name>
<dbReference type="NCBIfam" id="TIGR00710">
    <property type="entry name" value="efflux_Bcr_CflA"/>
    <property type="match status" value="1"/>
</dbReference>
<keyword evidence="3 8" id="KW-0813">Transport</keyword>
<dbReference type="EMBL" id="CP151762">
    <property type="protein sequence ID" value="WZU62167.1"/>
    <property type="molecule type" value="Genomic_DNA"/>
</dbReference>
<dbReference type="InterPro" id="IPR020846">
    <property type="entry name" value="MFS_dom"/>
</dbReference>
<dbReference type="KEGG" id="yag:AABB28_09550"/>
<feature type="transmembrane region" description="Helical" evidence="8">
    <location>
        <begin position="251"/>
        <end position="271"/>
    </location>
</feature>
<dbReference type="PROSITE" id="PS00216">
    <property type="entry name" value="SUGAR_TRANSPORT_1"/>
    <property type="match status" value="1"/>
</dbReference>
<feature type="transmembrane region" description="Helical" evidence="8">
    <location>
        <begin position="377"/>
        <end position="397"/>
    </location>
</feature>
<feature type="transmembrane region" description="Helical" evidence="8">
    <location>
        <begin position="283"/>
        <end position="306"/>
    </location>
</feature>
<feature type="transmembrane region" description="Helical" evidence="8">
    <location>
        <begin position="51"/>
        <end position="70"/>
    </location>
</feature>
<dbReference type="PANTHER" id="PTHR23501:SF191">
    <property type="entry name" value="VACUOLAR BASIC AMINO ACID TRANSPORTER 4"/>
    <property type="match status" value="1"/>
</dbReference>
<evidence type="ECO:0000256" key="2">
    <source>
        <dbReference type="ARBA" id="ARBA00006236"/>
    </source>
</evidence>
<dbReference type="InterPro" id="IPR011701">
    <property type="entry name" value="MFS"/>
</dbReference>
<dbReference type="InterPro" id="IPR036259">
    <property type="entry name" value="MFS_trans_sf"/>
</dbReference>
<evidence type="ECO:0000256" key="8">
    <source>
        <dbReference type="RuleBase" id="RU365088"/>
    </source>
</evidence>
<dbReference type="SUPFAM" id="SSF103473">
    <property type="entry name" value="MFS general substrate transporter"/>
    <property type="match status" value="1"/>
</dbReference>
<keyword evidence="5 8" id="KW-0812">Transmembrane</keyword>
<feature type="transmembrane region" description="Helical" evidence="8">
    <location>
        <begin position="168"/>
        <end position="188"/>
    </location>
</feature>
<dbReference type="GO" id="GO:0042910">
    <property type="term" value="F:xenobiotic transmembrane transporter activity"/>
    <property type="evidence" value="ECO:0007669"/>
    <property type="project" value="InterPro"/>
</dbReference>
<dbReference type="AlphaFoldDB" id="A0AAN0M4C8"/>
<dbReference type="RefSeq" id="WP_342068579.1">
    <property type="nucleotide sequence ID" value="NZ_CP151762.1"/>
</dbReference>
<dbReference type="Proteomes" id="UP001451782">
    <property type="component" value="Chromosome"/>
</dbReference>
<reference evidence="10 11" key="1">
    <citation type="submission" date="2024-04" db="EMBL/GenBank/DDBJ databases">
        <title>Phylogenomic analyses of a clade within the roseobacter group suggest taxonomic reassignments of species of the genera Aestuariivita, Citreicella, Loktanella, Nautella, Pelagibaca, Ruegeria, Thalassobius, Thiobacimonas and Tropicibacter, and the proposal o.</title>
        <authorList>
            <person name="Jeon C.O."/>
        </authorList>
    </citation>
    <scope>NUCLEOTIDE SEQUENCE [LARGE SCALE GENOMIC DNA]</scope>
    <source>
        <strain evidence="10 11">G8-12</strain>
    </source>
</reference>
<evidence type="ECO:0000313" key="11">
    <source>
        <dbReference type="Proteomes" id="UP001451782"/>
    </source>
</evidence>
<dbReference type="InterPro" id="IPR005829">
    <property type="entry name" value="Sugar_transporter_CS"/>
</dbReference>
<feature type="transmembrane region" description="Helical" evidence="8">
    <location>
        <begin position="312"/>
        <end position="332"/>
    </location>
</feature>
<feature type="transmembrane region" description="Helical" evidence="8">
    <location>
        <begin position="140"/>
        <end position="162"/>
    </location>
</feature>
<evidence type="ECO:0000256" key="7">
    <source>
        <dbReference type="ARBA" id="ARBA00023136"/>
    </source>
</evidence>
<keyword evidence="11" id="KW-1185">Reference proteome</keyword>
<evidence type="ECO:0000313" key="10">
    <source>
        <dbReference type="EMBL" id="WZU62167.1"/>
    </source>
</evidence>
<feature type="domain" description="Major facilitator superfamily (MFS) profile" evidence="9">
    <location>
        <begin position="17"/>
        <end position="400"/>
    </location>
</feature>
<evidence type="ECO:0000259" key="9">
    <source>
        <dbReference type="PROSITE" id="PS50850"/>
    </source>
</evidence>
<feature type="transmembrane region" description="Helical" evidence="8">
    <location>
        <begin position="108"/>
        <end position="128"/>
    </location>
</feature>
<evidence type="ECO:0000256" key="4">
    <source>
        <dbReference type="ARBA" id="ARBA00022475"/>
    </source>
</evidence>
<keyword evidence="6 8" id="KW-1133">Transmembrane helix</keyword>
<protein>
    <recommendedName>
        <fullName evidence="8">Bcr/CflA family efflux transporter</fullName>
    </recommendedName>
</protein>
<feature type="transmembrane region" description="Helical" evidence="8">
    <location>
        <begin position="18"/>
        <end position="39"/>
    </location>
</feature>
<feature type="transmembrane region" description="Helical" evidence="8">
    <location>
        <begin position="82"/>
        <end position="102"/>
    </location>
</feature>
<comment type="subcellular location">
    <subcellularLocation>
        <location evidence="8">Cell inner membrane</location>
        <topology evidence="8">Multi-pass membrane protein</topology>
    </subcellularLocation>
    <subcellularLocation>
        <location evidence="1">Cell membrane</location>
        <topology evidence="1">Multi-pass membrane protein</topology>
    </subcellularLocation>
</comment>
<gene>
    <name evidence="10" type="ORF">AABB28_09550</name>
</gene>
<dbReference type="GO" id="GO:1990961">
    <property type="term" value="P:xenobiotic detoxification by transmembrane export across the plasma membrane"/>
    <property type="evidence" value="ECO:0007669"/>
    <property type="project" value="InterPro"/>
</dbReference>
<organism evidence="10 11">
    <name type="scientific">Yoonia algicola</name>
    <dbReference type="NCBI Taxonomy" id="3137368"/>
    <lineage>
        <taxon>Bacteria</taxon>
        <taxon>Pseudomonadati</taxon>
        <taxon>Pseudomonadota</taxon>
        <taxon>Alphaproteobacteria</taxon>
        <taxon>Rhodobacterales</taxon>
        <taxon>Paracoccaceae</taxon>
        <taxon>Yoonia</taxon>
    </lineage>
</organism>
<dbReference type="Gene3D" id="1.20.1720.10">
    <property type="entry name" value="Multidrug resistance protein D"/>
    <property type="match status" value="1"/>
</dbReference>
<dbReference type="CDD" id="cd17320">
    <property type="entry name" value="MFS_MdfA_MDR_like"/>
    <property type="match status" value="1"/>
</dbReference>
<proteinExistence type="inferred from homology"/>
<dbReference type="InterPro" id="IPR004812">
    <property type="entry name" value="Efflux_drug-R_Bcr/CmlA"/>
</dbReference>
<feature type="transmembrane region" description="Helical" evidence="8">
    <location>
        <begin position="217"/>
        <end position="239"/>
    </location>
</feature>
<comment type="similarity">
    <text evidence="2 8">Belongs to the major facilitator superfamily. Bcr/CmlA family.</text>
</comment>
<keyword evidence="7 8" id="KW-0472">Membrane</keyword>
<evidence type="ECO:0000256" key="5">
    <source>
        <dbReference type="ARBA" id="ARBA00022692"/>
    </source>
</evidence>
<feature type="transmembrane region" description="Helical" evidence="8">
    <location>
        <begin position="344"/>
        <end position="365"/>
    </location>
</feature>
<evidence type="ECO:0000256" key="3">
    <source>
        <dbReference type="ARBA" id="ARBA00022448"/>
    </source>
</evidence>